<evidence type="ECO:0000313" key="17">
    <source>
        <dbReference type="Proteomes" id="UP001596022"/>
    </source>
</evidence>
<keyword evidence="3 11" id="KW-0808">Transferase</keyword>
<evidence type="ECO:0000259" key="14">
    <source>
        <dbReference type="Pfam" id="PF08544"/>
    </source>
</evidence>
<evidence type="ECO:0000256" key="2">
    <source>
        <dbReference type="ARBA" id="ARBA00022490"/>
    </source>
</evidence>
<name>A0ABV9GM87_9BACL</name>
<dbReference type="Gene3D" id="3.30.230.10">
    <property type="match status" value="1"/>
</dbReference>
<keyword evidence="6 11" id="KW-0418">Kinase</keyword>
<feature type="domain" description="GHMP kinase C-terminal" evidence="14">
    <location>
        <begin position="289"/>
        <end position="371"/>
    </location>
</feature>
<evidence type="ECO:0000256" key="10">
    <source>
        <dbReference type="ARBA" id="ARBA00023277"/>
    </source>
</evidence>
<dbReference type="Pfam" id="PF08544">
    <property type="entry name" value="GHMP_kinases_C"/>
    <property type="match status" value="1"/>
</dbReference>
<keyword evidence="8 11" id="KW-0460">Magnesium</keyword>
<dbReference type="InterPro" id="IPR019539">
    <property type="entry name" value="GalKase_N"/>
</dbReference>
<evidence type="ECO:0000256" key="7">
    <source>
        <dbReference type="ARBA" id="ARBA00022840"/>
    </source>
</evidence>
<evidence type="ECO:0000256" key="5">
    <source>
        <dbReference type="ARBA" id="ARBA00022741"/>
    </source>
</evidence>
<evidence type="ECO:0000256" key="9">
    <source>
        <dbReference type="ARBA" id="ARBA00023144"/>
    </source>
</evidence>
<dbReference type="PROSITE" id="PS00627">
    <property type="entry name" value="GHMP_KINASES_ATP"/>
    <property type="match status" value="1"/>
</dbReference>
<keyword evidence="2 11" id="KW-0963">Cytoplasm</keyword>
<evidence type="ECO:0000256" key="1">
    <source>
        <dbReference type="ARBA" id="ARBA00006566"/>
    </source>
</evidence>
<organism evidence="16 17">
    <name type="scientific">Camelliibacillus cellulosilyticus</name>
    <dbReference type="NCBI Taxonomy" id="2174486"/>
    <lineage>
        <taxon>Bacteria</taxon>
        <taxon>Bacillati</taxon>
        <taxon>Bacillota</taxon>
        <taxon>Bacilli</taxon>
        <taxon>Bacillales</taxon>
        <taxon>Sporolactobacillaceae</taxon>
        <taxon>Camelliibacillus</taxon>
    </lineage>
</organism>
<evidence type="ECO:0000313" key="16">
    <source>
        <dbReference type="EMBL" id="MFC4619283.1"/>
    </source>
</evidence>
<dbReference type="InterPro" id="IPR006203">
    <property type="entry name" value="GHMP_knse_ATP-bd_CS"/>
</dbReference>
<evidence type="ECO:0000256" key="11">
    <source>
        <dbReference type="HAMAP-Rule" id="MF_00246"/>
    </source>
</evidence>
<keyword evidence="4 11" id="KW-0479">Metal-binding</keyword>
<dbReference type="NCBIfam" id="TIGR00131">
    <property type="entry name" value="gal_kin"/>
    <property type="match status" value="1"/>
</dbReference>
<comment type="pathway">
    <text evidence="11">Carbohydrate metabolism; galactose metabolism.</text>
</comment>
<evidence type="ECO:0000256" key="3">
    <source>
        <dbReference type="ARBA" id="ARBA00022679"/>
    </source>
</evidence>
<dbReference type="GO" id="GO:0004335">
    <property type="term" value="F:galactokinase activity"/>
    <property type="evidence" value="ECO:0007669"/>
    <property type="project" value="UniProtKB-EC"/>
</dbReference>
<feature type="binding site" evidence="11">
    <location>
        <begin position="38"/>
        <end position="41"/>
    </location>
    <ligand>
        <name>substrate</name>
    </ligand>
</feature>
<dbReference type="InterPro" id="IPR020568">
    <property type="entry name" value="Ribosomal_Su5_D2-typ_SF"/>
</dbReference>
<dbReference type="Gene3D" id="3.30.70.890">
    <property type="entry name" value="GHMP kinase, C-terminal domain"/>
    <property type="match status" value="1"/>
</dbReference>
<evidence type="ECO:0000259" key="15">
    <source>
        <dbReference type="Pfam" id="PF10509"/>
    </source>
</evidence>
<feature type="binding site" evidence="11">
    <location>
        <begin position="128"/>
        <end position="134"/>
    </location>
    <ligand>
        <name>ATP</name>
        <dbReference type="ChEBI" id="CHEBI:30616"/>
    </ligand>
</feature>
<evidence type="ECO:0000259" key="13">
    <source>
        <dbReference type="Pfam" id="PF00288"/>
    </source>
</evidence>
<dbReference type="Pfam" id="PF00288">
    <property type="entry name" value="GHMP_kinases_N"/>
    <property type="match status" value="1"/>
</dbReference>
<sequence>MGKDLKTEIIQRFHQYFPGNNDGIRVFFAPGRVNLIGEHTDYNGGFVLPTTLSLGTYMLARARHDGQFQMRSVNFGDRLVTFSSNEMTFRQEDDWGNYPKGVVKELLAEGYPIEGGADLYFWGDLPNGAGLSSSASIGMVTAYGLVRLAGLEPSLKSLALLTQRMENHFIGVNTGIMDQFAVGFGKKDAALFLNCDTLDFVRIPLALGAYRLVVTHTNKPRGLAVSKYNERRAECEKALTILQEAKPEWRHLSDIDPQSFDDLKPMINDSLLSARVEHVVTENERVKKAVKALNAGDLPKFGELMKASHRSLRDLYEVTGQELDALYNVQKDIPGCLGTRMTGAGFGGCTISLVKEDQIKAFIANVGNKYKKITGLEASFYVSETGDGVKEIVEGASA</sequence>
<feature type="binding site" evidence="11">
    <location>
        <position position="134"/>
    </location>
    <ligand>
        <name>Mg(2+)</name>
        <dbReference type="ChEBI" id="CHEBI:18420"/>
    </ligand>
</feature>
<dbReference type="EC" id="2.7.1.6" evidence="11 12"/>
<dbReference type="InterPro" id="IPR019741">
    <property type="entry name" value="Galactokinase_CS"/>
</dbReference>
<accession>A0ABV9GM87</accession>
<evidence type="ECO:0000256" key="4">
    <source>
        <dbReference type="ARBA" id="ARBA00022723"/>
    </source>
</evidence>
<dbReference type="EMBL" id="JBHSFW010000007">
    <property type="protein sequence ID" value="MFC4619283.1"/>
    <property type="molecule type" value="Genomic_DNA"/>
</dbReference>
<dbReference type="PIRSF" id="PIRSF000530">
    <property type="entry name" value="Galactokinase"/>
    <property type="match status" value="1"/>
</dbReference>
<dbReference type="InterPro" id="IPR014721">
    <property type="entry name" value="Ribsml_uS5_D2-typ_fold_subgr"/>
</dbReference>
<protein>
    <recommendedName>
        <fullName evidence="11 12">Galactokinase</fullName>
        <ecNumber evidence="11 12">2.7.1.6</ecNumber>
    </recommendedName>
    <alternativeName>
        <fullName evidence="11">Galactose kinase</fullName>
    </alternativeName>
</protein>
<evidence type="ECO:0000256" key="12">
    <source>
        <dbReference type="NCBIfam" id="TIGR00131"/>
    </source>
</evidence>
<feature type="binding site" evidence="11">
    <location>
        <position position="166"/>
    </location>
    <ligand>
        <name>Mg(2+)</name>
        <dbReference type="ChEBI" id="CHEBI:18420"/>
    </ligand>
</feature>
<comment type="subcellular location">
    <subcellularLocation>
        <location evidence="11">Cytoplasm</location>
    </subcellularLocation>
</comment>
<gene>
    <name evidence="11" type="primary">galK</name>
    <name evidence="16" type="ORF">ACFO4N_11215</name>
</gene>
<dbReference type="PANTHER" id="PTHR10457">
    <property type="entry name" value="MEVALONATE KINASE/GALACTOKINASE"/>
    <property type="match status" value="1"/>
</dbReference>
<evidence type="ECO:0000256" key="8">
    <source>
        <dbReference type="ARBA" id="ARBA00022842"/>
    </source>
</evidence>
<dbReference type="InterPro" id="IPR013750">
    <property type="entry name" value="GHMP_kinase_C_dom"/>
</dbReference>
<comment type="caution">
    <text evidence="16">The sequence shown here is derived from an EMBL/GenBank/DDBJ whole genome shotgun (WGS) entry which is preliminary data.</text>
</comment>
<comment type="catalytic activity">
    <reaction evidence="11">
        <text>alpha-D-galactose + ATP = alpha-D-galactose 1-phosphate + ADP + H(+)</text>
        <dbReference type="Rhea" id="RHEA:13553"/>
        <dbReference type="ChEBI" id="CHEBI:15378"/>
        <dbReference type="ChEBI" id="CHEBI:28061"/>
        <dbReference type="ChEBI" id="CHEBI:30616"/>
        <dbReference type="ChEBI" id="CHEBI:58336"/>
        <dbReference type="ChEBI" id="CHEBI:456216"/>
        <dbReference type="EC" id="2.7.1.6"/>
    </reaction>
</comment>
<dbReference type="InterPro" id="IPR022963">
    <property type="entry name" value="Galactokinase_bac"/>
</dbReference>
<evidence type="ECO:0000256" key="6">
    <source>
        <dbReference type="ARBA" id="ARBA00022777"/>
    </source>
</evidence>
<dbReference type="InterPro" id="IPR000705">
    <property type="entry name" value="Galactokinase"/>
</dbReference>
<dbReference type="PROSITE" id="PS00106">
    <property type="entry name" value="GALACTOKINASE"/>
    <property type="match status" value="1"/>
</dbReference>
<dbReference type="NCBIfam" id="NF003705">
    <property type="entry name" value="PRK05322.1"/>
    <property type="match status" value="1"/>
</dbReference>
<feature type="binding site" evidence="11">
    <location>
        <position position="72"/>
    </location>
    <ligand>
        <name>ATP</name>
        <dbReference type="ChEBI" id="CHEBI:30616"/>
    </ligand>
</feature>
<dbReference type="InterPro" id="IPR036554">
    <property type="entry name" value="GHMP_kinase_C_sf"/>
</dbReference>
<dbReference type="SUPFAM" id="SSF54211">
    <property type="entry name" value="Ribosomal protein S5 domain 2-like"/>
    <property type="match status" value="1"/>
</dbReference>
<keyword evidence="5 11" id="KW-0547">Nucleotide-binding</keyword>
<keyword evidence="7 11" id="KW-0067">ATP-binding</keyword>
<comment type="similarity">
    <text evidence="1 11">Belongs to the GHMP kinase family. GalK subfamily.</text>
</comment>
<dbReference type="InterPro" id="IPR006204">
    <property type="entry name" value="GHMP_kinase_N_dom"/>
</dbReference>
<proteinExistence type="inferred from homology"/>
<reference evidence="17" key="1">
    <citation type="journal article" date="2019" name="Int. J. Syst. Evol. Microbiol.">
        <title>The Global Catalogue of Microorganisms (GCM) 10K type strain sequencing project: providing services to taxonomists for standard genome sequencing and annotation.</title>
        <authorList>
            <consortium name="The Broad Institute Genomics Platform"/>
            <consortium name="The Broad Institute Genome Sequencing Center for Infectious Disease"/>
            <person name="Wu L."/>
            <person name="Ma J."/>
        </authorList>
    </citation>
    <scope>NUCLEOTIDE SEQUENCE [LARGE SCALE GENOMIC DNA]</scope>
    <source>
        <strain evidence="17">CGMCC 1.16306</strain>
    </source>
</reference>
<dbReference type="PRINTS" id="PR00959">
    <property type="entry name" value="MEVGALKINASE"/>
</dbReference>
<dbReference type="InterPro" id="IPR006206">
    <property type="entry name" value="Mevalonate/galactokinase"/>
</dbReference>
<keyword evidence="10 11" id="KW-0119">Carbohydrate metabolism</keyword>
<dbReference type="HAMAP" id="MF_00246">
    <property type="entry name" value="Galactokinase"/>
    <property type="match status" value="1"/>
</dbReference>
<dbReference type="PANTHER" id="PTHR10457:SF7">
    <property type="entry name" value="GALACTOKINASE-RELATED"/>
    <property type="match status" value="1"/>
</dbReference>
<dbReference type="SUPFAM" id="SSF55060">
    <property type="entry name" value="GHMP Kinase, C-terminal domain"/>
    <property type="match status" value="1"/>
</dbReference>
<dbReference type="RefSeq" id="WP_376846382.1">
    <property type="nucleotide sequence ID" value="NZ_JBHSFW010000007.1"/>
</dbReference>
<dbReference type="PRINTS" id="PR00473">
    <property type="entry name" value="GALCTOKINASE"/>
</dbReference>
<feature type="binding site" evidence="11">
    <location>
        <position position="228"/>
    </location>
    <ligand>
        <name>substrate</name>
    </ligand>
</feature>
<feature type="domain" description="GHMP kinase N-terminal" evidence="13">
    <location>
        <begin position="97"/>
        <end position="186"/>
    </location>
</feature>
<feature type="site" description="Transition state stabilizer" evidence="11">
    <location>
        <position position="32"/>
    </location>
</feature>
<feature type="domain" description="Galactokinase N-terminal" evidence="15">
    <location>
        <begin position="12"/>
        <end position="61"/>
    </location>
</feature>
<keyword evidence="9 11" id="KW-0299">Galactose metabolism</keyword>
<keyword evidence="17" id="KW-1185">Reference proteome</keyword>
<feature type="active site" description="Proton acceptor" evidence="11">
    <location>
        <position position="178"/>
    </location>
</feature>
<dbReference type="Pfam" id="PF10509">
    <property type="entry name" value="GalKase_gal_bdg"/>
    <property type="match status" value="1"/>
</dbReference>
<dbReference type="Proteomes" id="UP001596022">
    <property type="component" value="Unassembled WGS sequence"/>
</dbReference>
<comment type="function">
    <text evidence="11">Catalyzes the transfer of the gamma-phosphate of ATP to D-galactose to form alpha-D-galactose-1-phosphate (Gal-1-P).</text>
</comment>